<evidence type="ECO:0000313" key="1">
    <source>
        <dbReference type="EMBL" id="KAK6756533.1"/>
    </source>
</evidence>
<reference evidence="1 2" key="1">
    <citation type="submission" date="2023-08" db="EMBL/GenBank/DDBJ databases">
        <title>A Necator americanus chromosomal reference genome.</title>
        <authorList>
            <person name="Ilik V."/>
            <person name="Petrzelkova K.J."/>
            <person name="Pardy F."/>
            <person name="Fuh T."/>
            <person name="Niatou-Singa F.S."/>
            <person name="Gouil Q."/>
            <person name="Baker L."/>
            <person name="Ritchie M.E."/>
            <person name="Jex A.R."/>
            <person name="Gazzola D."/>
            <person name="Li H."/>
            <person name="Toshio Fujiwara R."/>
            <person name="Zhan B."/>
            <person name="Aroian R.V."/>
            <person name="Pafco B."/>
            <person name="Schwarz E.M."/>
        </authorList>
    </citation>
    <scope>NUCLEOTIDE SEQUENCE [LARGE SCALE GENOMIC DNA]</scope>
    <source>
        <strain evidence="1 2">Aroian</strain>
        <tissue evidence="1">Whole animal</tissue>
    </source>
</reference>
<comment type="caution">
    <text evidence="1">The sequence shown here is derived from an EMBL/GenBank/DDBJ whole genome shotgun (WGS) entry which is preliminary data.</text>
</comment>
<gene>
    <name evidence="1" type="primary">Necator_chrV.g19549</name>
    <name evidence="1" type="ORF">RB195_014757</name>
</gene>
<accession>A0ABR1E1Z8</accession>
<organism evidence="1 2">
    <name type="scientific">Necator americanus</name>
    <name type="common">Human hookworm</name>
    <dbReference type="NCBI Taxonomy" id="51031"/>
    <lineage>
        <taxon>Eukaryota</taxon>
        <taxon>Metazoa</taxon>
        <taxon>Ecdysozoa</taxon>
        <taxon>Nematoda</taxon>
        <taxon>Chromadorea</taxon>
        <taxon>Rhabditida</taxon>
        <taxon>Rhabditina</taxon>
        <taxon>Rhabditomorpha</taxon>
        <taxon>Strongyloidea</taxon>
        <taxon>Ancylostomatidae</taxon>
        <taxon>Bunostominae</taxon>
        <taxon>Necator</taxon>
    </lineage>
</organism>
<proteinExistence type="predicted"/>
<evidence type="ECO:0000313" key="2">
    <source>
        <dbReference type="Proteomes" id="UP001303046"/>
    </source>
</evidence>
<name>A0ABR1E1Z8_NECAM</name>
<dbReference type="EMBL" id="JAVFWL010000005">
    <property type="protein sequence ID" value="KAK6756533.1"/>
    <property type="molecule type" value="Genomic_DNA"/>
</dbReference>
<dbReference type="Proteomes" id="UP001303046">
    <property type="component" value="Unassembled WGS sequence"/>
</dbReference>
<protein>
    <submittedName>
        <fullName evidence="1">Uncharacterized protein</fullName>
    </submittedName>
</protein>
<sequence>MQLRTNYACVQFFSFTLVVENSYTSSSIHPKLICSIPLSNLIQDENWFHLQCGCGTASYGYQQSSNPAYPSPYSSLSPYPPGPISGYILRPVDPVRNSGYAVAGGAGEGGIPVVHNQYGQIGYVQSPYGTLPNGPFYWQPSAGSPYERVLVGGLRF</sequence>
<keyword evidence="2" id="KW-1185">Reference proteome</keyword>